<dbReference type="GO" id="GO:0004497">
    <property type="term" value="F:monooxygenase activity"/>
    <property type="evidence" value="ECO:0007669"/>
    <property type="project" value="TreeGrafter"/>
</dbReference>
<reference evidence="2 3" key="1">
    <citation type="submission" date="2016-06" db="EMBL/GenBank/DDBJ databases">
        <title>Comparative genomics of the ectomycorrhizal sister species Rhizopogon vinicolor and Rhizopogon vesiculosus (Basidiomycota: Boletales) reveals a divergence of the mating type B locus.</title>
        <authorList>
            <consortium name="DOE Joint Genome Institute"/>
            <person name="Mujic A.B."/>
            <person name="Kuo A."/>
            <person name="Tritt A."/>
            <person name="Lipzen A."/>
            <person name="Chen C."/>
            <person name="Johnson J."/>
            <person name="Sharma A."/>
            <person name="Barry K."/>
            <person name="Grigoriev I.V."/>
            <person name="Spatafora J.W."/>
        </authorList>
    </citation>
    <scope>NUCLEOTIDE SEQUENCE [LARGE SCALE GENOMIC DNA]</scope>
    <source>
        <strain evidence="2 3">AM-OR11-026</strain>
    </source>
</reference>
<dbReference type="OrthoDB" id="74360at2759"/>
<dbReference type="InParanoid" id="A0A1B7MVE2"/>
<dbReference type="InterPro" id="IPR050982">
    <property type="entry name" value="Auxin_biosynth/cation_transpt"/>
</dbReference>
<proteinExistence type="predicted"/>
<dbReference type="SUPFAM" id="SSF51905">
    <property type="entry name" value="FAD/NAD(P)-binding domain"/>
    <property type="match status" value="1"/>
</dbReference>
<keyword evidence="1" id="KW-0560">Oxidoreductase</keyword>
<dbReference type="PANTHER" id="PTHR43539:SF68">
    <property type="entry name" value="FLAVIN-BINDING MONOOXYGENASE-LIKE PROTEIN (AFU_ORTHOLOGUE AFUA_4G09220)"/>
    <property type="match status" value="1"/>
</dbReference>
<keyword evidence="3" id="KW-1185">Reference proteome</keyword>
<gene>
    <name evidence="2" type="ORF">K503DRAFT_793358</name>
</gene>
<dbReference type="Pfam" id="PF13738">
    <property type="entry name" value="Pyr_redox_3"/>
    <property type="match status" value="1"/>
</dbReference>
<dbReference type="EMBL" id="KV448410">
    <property type="protein sequence ID" value="OAX36527.1"/>
    <property type="molecule type" value="Genomic_DNA"/>
</dbReference>
<dbReference type="GO" id="GO:0050660">
    <property type="term" value="F:flavin adenine dinucleotide binding"/>
    <property type="evidence" value="ECO:0007669"/>
    <property type="project" value="TreeGrafter"/>
</dbReference>
<evidence type="ECO:0000313" key="2">
    <source>
        <dbReference type="EMBL" id="OAX36527.1"/>
    </source>
</evidence>
<dbReference type="InterPro" id="IPR036188">
    <property type="entry name" value="FAD/NAD-bd_sf"/>
</dbReference>
<evidence type="ECO:0000313" key="3">
    <source>
        <dbReference type="Proteomes" id="UP000092154"/>
    </source>
</evidence>
<accession>A0A1B7MVE2</accession>
<sequence>MATDPFPQQLPTLDQLGITDPSNVSPAEVATEWLNAFSAAITQIDAGAVVDLFLEDGFWKDVIALTWDLRTFEGTKDIKKLLDARLAATDLHLREIRLLEEPLQEPALQKMFPDLTWVRFCFRFTTKHGKGTGVVYLVPFPDSKWKAYSLLTCLDSLTEFPEKVGPLRHNKADHGTWEENRCQEVEFSTNDPTVLVIGAGHSGLEIAVRLKYICVPTLIIDKKPRVGDNWRDRYNALCLQDTAWYNQTPYMHYPPTWPVFTPARKLADWLEGYAKFLELNVWTALTIKKSLWDDTTKTWTVEVIREGNVTRTLAVKHLVFATGLDARPKVPDIPGKANFKGSAMHSTQFTSAANYIGKKAVVVGACNSVTYRDGFPLELADTYSTSLPNAVLRRLNQRIVYAVAETTDNFLYAFIIVKNCWETLDGLAKVGFKTNLGLYGTGTLPLFYERGGGYYIDTGTSQHIINGDIKLKSGSAIECFAENGLRFADGTELHADIIIFATGSGDPRDPMREICGDEVASKVNEGVWRHCGHDGLWFGMGDLAISRFHSIHLAMQIKAIEEGILNKADIAI</sequence>
<name>A0A1B7MVE2_9AGAM</name>
<dbReference type="Gene3D" id="3.50.50.60">
    <property type="entry name" value="FAD/NAD(P)-binding domain"/>
    <property type="match status" value="1"/>
</dbReference>
<dbReference type="Proteomes" id="UP000092154">
    <property type="component" value="Unassembled WGS sequence"/>
</dbReference>
<protein>
    <submittedName>
        <fullName evidence="2">FAD/NAD(P)-binding domain-containing protein</fullName>
    </submittedName>
</protein>
<organism evidence="2 3">
    <name type="scientific">Rhizopogon vinicolor AM-OR11-026</name>
    <dbReference type="NCBI Taxonomy" id="1314800"/>
    <lineage>
        <taxon>Eukaryota</taxon>
        <taxon>Fungi</taxon>
        <taxon>Dikarya</taxon>
        <taxon>Basidiomycota</taxon>
        <taxon>Agaricomycotina</taxon>
        <taxon>Agaricomycetes</taxon>
        <taxon>Agaricomycetidae</taxon>
        <taxon>Boletales</taxon>
        <taxon>Suillineae</taxon>
        <taxon>Rhizopogonaceae</taxon>
        <taxon>Rhizopogon</taxon>
    </lineage>
</organism>
<dbReference type="AlphaFoldDB" id="A0A1B7MVE2"/>
<dbReference type="STRING" id="1314800.A0A1B7MVE2"/>
<evidence type="ECO:0000256" key="1">
    <source>
        <dbReference type="ARBA" id="ARBA00023002"/>
    </source>
</evidence>
<dbReference type="PANTHER" id="PTHR43539">
    <property type="entry name" value="FLAVIN-BINDING MONOOXYGENASE-LIKE PROTEIN (AFU_ORTHOLOGUE AFUA_4G09220)"/>
    <property type="match status" value="1"/>
</dbReference>